<name>A0A0F9BET6_9ZZZZ</name>
<accession>A0A0F9BET6</accession>
<reference evidence="1" key="1">
    <citation type="journal article" date="2015" name="Nature">
        <title>Complex archaea that bridge the gap between prokaryotes and eukaryotes.</title>
        <authorList>
            <person name="Spang A."/>
            <person name="Saw J.H."/>
            <person name="Jorgensen S.L."/>
            <person name="Zaremba-Niedzwiedzka K."/>
            <person name="Martijn J."/>
            <person name="Lind A.E."/>
            <person name="van Eijk R."/>
            <person name="Schleper C."/>
            <person name="Guy L."/>
            <person name="Ettema T.J."/>
        </authorList>
    </citation>
    <scope>NUCLEOTIDE SEQUENCE</scope>
</reference>
<organism evidence="1">
    <name type="scientific">marine sediment metagenome</name>
    <dbReference type="NCBI Taxonomy" id="412755"/>
    <lineage>
        <taxon>unclassified sequences</taxon>
        <taxon>metagenomes</taxon>
        <taxon>ecological metagenomes</taxon>
    </lineage>
</organism>
<dbReference type="EMBL" id="LAZR01049639">
    <property type="protein sequence ID" value="KKK89169.1"/>
    <property type="molecule type" value="Genomic_DNA"/>
</dbReference>
<dbReference type="AlphaFoldDB" id="A0A0F9BET6"/>
<sequence length="67" mass="7841">MKHEHFETVTYDGRNYSRNYQHTHLFDHEAHAHPHAWEGVSKNRTQQTVMAEDGVPVVQTSRITVAR</sequence>
<proteinExistence type="predicted"/>
<comment type="caution">
    <text evidence="1">The sequence shown here is derived from an EMBL/GenBank/DDBJ whole genome shotgun (WGS) entry which is preliminary data.</text>
</comment>
<evidence type="ECO:0000313" key="1">
    <source>
        <dbReference type="EMBL" id="KKK89169.1"/>
    </source>
</evidence>
<gene>
    <name evidence="1" type="ORF">LCGC14_2735830</name>
</gene>
<protein>
    <submittedName>
        <fullName evidence="1">Uncharacterized protein</fullName>
    </submittedName>
</protein>